<dbReference type="InterPro" id="IPR036259">
    <property type="entry name" value="MFS_trans_sf"/>
</dbReference>
<dbReference type="PANTHER" id="PTHR23531:SF1">
    <property type="entry name" value="QUINOLENE RESISTANCE PROTEIN NORA"/>
    <property type="match status" value="1"/>
</dbReference>
<feature type="domain" description="Major facilitator superfamily (MFS) profile" evidence="6">
    <location>
        <begin position="84"/>
        <end position="455"/>
    </location>
</feature>
<dbReference type="GO" id="GO:0005886">
    <property type="term" value="C:plasma membrane"/>
    <property type="evidence" value="ECO:0007669"/>
    <property type="project" value="UniProtKB-SubCell"/>
</dbReference>
<dbReference type="SUPFAM" id="SSF103473">
    <property type="entry name" value="MFS general substrate transporter"/>
    <property type="match status" value="1"/>
</dbReference>
<gene>
    <name evidence="7" type="ORF">FYJ69_07090</name>
</gene>
<feature type="transmembrane region" description="Helical" evidence="5">
    <location>
        <begin position="209"/>
        <end position="227"/>
    </location>
</feature>
<reference evidence="7 8" key="1">
    <citation type="submission" date="2019-08" db="EMBL/GenBank/DDBJ databases">
        <title>In-depth cultivation of the pig gut microbiome towards novel bacterial diversity and tailored functional studies.</title>
        <authorList>
            <person name="Wylensek D."/>
            <person name="Hitch T.C.A."/>
            <person name="Clavel T."/>
        </authorList>
    </citation>
    <scope>NUCLEOTIDE SEQUENCE [LARGE SCALE GENOMIC DNA]</scope>
    <source>
        <strain evidence="7 8">WB01_CNA04</strain>
    </source>
</reference>
<accession>A0A6N7XAR9</accession>
<evidence type="ECO:0000313" key="8">
    <source>
        <dbReference type="Proteomes" id="UP000434342"/>
    </source>
</evidence>
<keyword evidence="3 5" id="KW-1133">Transmembrane helix</keyword>
<name>A0A6N7XAR9_9ACTN</name>
<dbReference type="Pfam" id="PF07690">
    <property type="entry name" value="MFS_1"/>
    <property type="match status" value="1"/>
</dbReference>
<comment type="subcellular location">
    <subcellularLocation>
        <location evidence="1">Cell membrane</location>
        <topology evidence="1">Multi-pass membrane protein</topology>
    </subcellularLocation>
</comment>
<evidence type="ECO:0000256" key="4">
    <source>
        <dbReference type="ARBA" id="ARBA00023136"/>
    </source>
</evidence>
<feature type="transmembrane region" description="Helical" evidence="5">
    <location>
        <begin position="119"/>
        <end position="139"/>
    </location>
</feature>
<keyword evidence="4 5" id="KW-0472">Membrane</keyword>
<proteinExistence type="predicted"/>
<feature type="transmembrane region" description="Helical" evidence="5">
    <location>
        <begin position="151"/>
        <end position="178"/>
    </location>
</feature>
<dbReference type="InterPro" id="IPR020846">
    <property type="entry name" value="MFS_dom"/>
</dbReference>
<feature type="transmembrane region" description="Helical" evidence="5">
    <location>
        <begin position="86"/>
        <end position="107"/>
    </location>
</feature>
<evidence type="ECO:0000256" key="5">
    <source>
        <dbReference type="SAM" id="Phobius"/>
    </source>
</evidence>
<dbReference type="PANTHER" id="PTHR23531">
    <property type="entry name" value="QUINOLENE RESISTANCE PROTEIN NORA"/>
    <property type="match status" value="1"/>
</dbReference>
<keyword evidence="2 5" id="KW-0812">Transmembrane</keyword>
<evidence type="ECO:0000256" key="3">
    <source>
        <dbReference type="ARBA" id="ARBA00022989"/>
    </source>
</evidence>
<organism evidence="7 8">
    <name type="scientific">Parafannyhessea umbonata</name>
    <dbReference type="NCBI Taxonomy" id="604330"/>
    <lineage>
        <taxon>Bacteria</taxon>
        <taxon>Bacillati</taxon>
        <taxon>Actinomycetota</taxon>
        <taxon>Coriobacteriia</taxon>
        <taxon>Coriobacteriales</taxon>
        <taxon>Atopobiaceae</taxon>
        <taxon>Parafannyhessea</taxon>
    </lineage>
</organism>
<dbReference type="Gene3D" id="1.20.1250.20">
    <property type="entry name" value="MFS general substrate transporter like domains"/>
    <property type="match status" value="1"/>
</dbReference>
<feature type="transmembrane region" description="Helical" evidence="5">
    <location>
        <begin position="343"/>
        <end position="361"/>
    </location>
</feature>
<evidence type="ECO:0000256" key="2">
    <source>
        <dbReference type="ARBA" id="ARBA00022692"/>
    </source>
</evidence>
<dbReference type="InterPro" id="IPR011701">
    <property type="entry name" value="MFS"/>
</dbReference>
<evidence type="ECO:0000313" key="7">
    <source>
        <dbReference type="EMBL" id="MST60673.1"/>
    </source>
</evidence>
<comment type="caution">
    <text evidence="7">The sequence shown here is derived from an EMBL/GenBank/DDBJ whole genome shotgun (WGS) entry which is preliminary data.</text>
</comment>
<dbReference type="Proteomes" id="UP000434342">
    <property type="component" value="Unassembled WGS sequence"/>
</dbReference>
<dbReference type="EMBL" id="VUND01000002">
    <property type="protein sequence ID" value="MST60673.1"/>
    <property type="molecule type" value="Genomic_DNA"/>
</dbReference>
<sequence>MVPARADHRTVAREPCKPAAFMSSVPSGAIRSSARRLQSLAGRWMESSRGDFFMQDSVQNAKQAARGDAAAKDSPHAQPKLWTRDLVLIILVNLCVFTNHIMSLSTFPFYIQSLGGTEAVAGMCAAAFSLIAVVIRPFVGWWLDNGVRRAALVAGLLLMGLAPLGYILVPTLSVAIAFRMMHGVGLSFSNSTTATVASDVICRPRFAEGMGYFGMATALASAIAPALGLSLMEGLGFKALYAAAAIIAAVGLVLFSFIHAPKIDVPKKKLDLRTIINRDSLPATVTMLVFMFTFGALENFVAIFASENGLPSGSIYFLVMSAMLLLVRVTLGKLVDEKGEATFVYTCNGAMLVAFLLLAFVPNTVTYIISAMLAGYAFGGLEPSLQSMAVHTSTDQTRGSANSTFLCGYDIGYGLGGGVAGSLITGLGYSAMWSIVSLACVVSVLVYVLWARHSDTSFTKMLRERA</sequence>
<feature type="transmembrane region" description="Helical" evidence="5">
    <location>
        <begin position="367"/>
        <end position="385"/>
    </location>
</feature>
<dbReference type="PROSITE" id="PS50850">
    <property type="entry name" value="MFS"/>
    <property type="match status" value="1"/>
</dbReference>
<evidence type="ECO:0000259" key="6">
    <source>
        <dbReference type="PROSITE" id="PS50850"/>
    </source>
</evidence>
<dbReference type="CDD" id="cd17489">
    <property type="entry name" value="MFS_YfcJ_like"/>
    <property type="match status" value="1"/>
</dbReference>
<feature type="transmembrane region" description="Helical" evidence="5">
    <location>
        <begin position="239"/>
        <end position="260"/>
    </location>
</feature>
<feature type="transmembrane region" description="Helical" evidence="5">
    <location>
        <begin position="310"/>
        <end position="331"/>
    </location>
</feature>
<protein>
    <submittedName>
        <fullName evidence="7">MFS transporter</fullName>
    </submittedName>
</protein>
<dbReference type="GO" id="GO:0022857">
    <property type="term" value="F:transmembrane transporter activity"/>
    <property type="evidence" value="ECO:0007669"/>
    <property type="project" value="InterPro"/>
</dbReference>
<feature type="transmembrane region" description="Helical" evidence="5">
    <location>
        <begin position="431"/>
        <end position="451"/>
    </location>
</feature>
<dbReference type="InterPro" id="IPR052714">
    <property type="entry name" value="MFS_Exporter"/>
</dbReference>
<feature type="transmembrane region" description="Helical" evidence="5">
    <location>
        <begin position="281"/>
        <end position="304"/>
    </location>
</feature>
<evidence type="ECO:0000256" key="1">
    <source>
        <dbReference type="ARBA" id="ARBA00004651"/>
    </source>
</evidence>
<dbReference type="AlphaFoldDB" id="A0A6N7XAR9"/>